<dbReference type="InterPro" id="IPR056884">
    <property type="entry name" value="NPHP3-like_N"/>
</dbReference>
<dbReference type="PANTHER" id="PTHR10039">
    <property type="entry name" value="AMELOGENIN"/>
    <property type="match status" value="1"/>
</dbReference>
<dbReference type="Pfam" id="PF13637">
    <property type="entry name" value="Ank_4"/>
    <property type="match status" value="1"/>
</dbReference>
<sequence>MSFGFGIGDILAVIELAKKIRKDFADAPSQFKDISLEVRSLSIVLQDIEDELSLPDLNAKQKSELEEIIVGCRDVLEKLQRALSAYGELRSDSRGVGSKAKRIWKRFQWEPDDIKEFRSRVTTNVTFLNAFRGKYTNEILHQIKNGADQFHERQDDRELNKESLAILDWLTPINHAAQQHDYITQRQVDTGQWLLDSPVFIEWVNSDKQKLFCPGIPGAGKTMLTSIVVEELNNRFRNDKDIGIAYFYCNFRRQHDQKIDDLLLSLLKQLSGYQASLPGAVKEMFDLHSPRQNRPSTKEISSALKSVIDSYSKVFIVVDALDECQMTNGCRMQFLSEIFDIQETYQLSLFATSRHIPDIEERFDGSLRLEIRASDKDVERYLDGRISQLPEYVRKSTGLQNEVKTAIIKAVDGMFLLARLNFDSLRGKKSPKVMRNALNSLPTGSDAYRDAYKDAMERIEGQLDDERDLAKQVLSWITFAKRPLTTAELQEAIAVEIDETELDQENFAEINTMISVCAGLVTVDEESKIIRLVHYTTQEYFEQTREFWFPDADTFITTICVTYLSFEAFNTGFCLTYGEFIKRVGSNKLFEYAARFWGLHAGKASISEKKLEHALLRFLEDQAKVHASWQLMFVLDLPESHIYYAFPSSYFGKFPRRRSTGLHLTAFLGLETVIQLLLYSGKLEVDRMDLLSEDSDLIPVNQGRTPLSYAAREGHEKVVNLLINTGKVEVNSIDRSRQTPLHHSVESGNENVVKLLLNTGKVNVNFKDDRGQTPFYKAAESGNENVVKLFLETGKVEIDTTDNFDGTPLLGAVRKGYESIVKLLLNAGAVKINQNDLEHRTPVSYAAEEGFESIVKLLLDTNSVDVNIVDGYGRTPISYAAEEGFESIVKLLLDTNSVDVNIVDEYGRTPISYAAKGGFESIVKLLLDTNSVDVNIAGEYQQTPISYAAESGFESIVKLLLDTNSADVNIADEFHLTPIAYALEKGYESIAMLLLSTGKVDINYMRPSGMKIFWWVACWGHESIVKRLLNTGFNLPITQPGPVEGVWWEDEGKVKLLIRRYADMNIEIHPATEENIRKRWPGVLEDSGENWNEQLERVICEGMAFKDRMDISFLW</sequence>
<dbReference type="OrthoDB" id="195446at2759"/>
<dbReference type="AlphaFoldDB" id="A0A4Z1JAM6"/>
<feature type="repeat" description="ANK" evidence="2">
    <location>
        <begin position="770"/>
        <end position="794"/>
    </location>
</feature>
<dbReference type="InterPro" id="IPR027417">
    <property type="entry name" value="P-loop_NTPase"/>
</dbReference>
<protein>
    <submittedName>
        <fullName evidence="5">Uncharacterized protein</fullName>
    </submittedName>
</protein>
<keyword evidence="2" id="KW-0040">ANK repeat</keyword>
<dbReference type="InterPro" id="IPR054471">
    <property type="entry name" value="GPIID_WHD"/>
</dbReference>
<feature type="repeat" description="ANK" evidence="2">
    <location>
        <begin position="702"/>
        <end position="726"/>
    </location>
</feature>
<keyword evidence="1" id="KW-0677">Repeat</keyword>
<keyword evidence="6" id="KW-1185">Reference proteome</keyword>
<dbReference type="EMBL" id="PQXM01000822">
    <property type="protein sequence ID" value="TGO68522.1"/>
    <property type="molecule type" value="Genomic_DNA"/>
</dbReference>
<evidence type="ECO:0000313" key="5">
    <source>
        <dbReference type="EMBL" id="TGO68522.1"/>
    </source>
</evidence>
<reference evidence="5 6" key="1">
    <citation type="submission" date="2017-12" db="EMBL/GenBank/DDBJ databases">
        <title>Comparative genomics of Botrytis spp.</title>
        <authorList>
            <person name="Valero-Jimenez C.A."/>
            <person name="Tapia P."/>
            <person name="Veloso J."/>
            <person name="Silva-Moreno E."/>
            <person name="Staats M."/>
            <person name="Valdes J.H."/>
            <person name="Van Kan J.A.L."/>
        </authorList>
    </citation>
    <scope>NUCLEOTIDE SEQUENCE [LARGE SCALE GENOMIC DNA]</scope>
    <source>
        <strain evidence="5 6">Be9601</strain>
    </source>
</reference>
<dbReference type="InterPro" id="IPR036770">
    <property type="entry name" value="Ankyrin_rpt-contain_sf"/>
</dbReference>
<evidence type="ECO:0000256" key="1">
    <source>
        <dbReference type="ARBA" id="ARBA00022737"/>
    </source>
</evidence>
<proteinExistence type="predicted"/>
<evidence type="ECO:0000259" key="3">
    <source>
        <dbReference type="Pfam" id="PF22939"/>
    </source>
</evidence>
<dbReference type="Proteomes" id="UP000297229">
    <property type="component" value="Unassembled WGS sequence"/>
</dbReference>
<feature type="domain" description="GPI inositol-deacylase winged helix" evidence="3">
    <location>
        <begin position="466"/>
        <end position="541"/>
    </location>
</feature>
<comment type="caution">
    <text evidence="5">The sequence shown here is derived from an EMBL/GenBank/DDBJ whole genome shotgun (WGS) entry which is preliminary data.</text>
</comment>
<dbReference type="Pfam" id="PF00023">
    <property type="entry name" value="Ank"/>
    <property type="match status" value="1"/>
</dbReference>
<feature type="repeat" description="ANK" evidence="2">
    <location>
        <begin position="736"/>
        <end position="760"/>
    </location>
</feature>
<dbReference type="PANTHER" id="PTHR10039:SF15">
    <property type="entry name" value="NACHT DOMAIN-CONTAINING PROTEIN"/>
    <property type="match status" value="1"/>
</dbReference>
<dbReference type="PROSITE" id="PS50088">
    <property type="entry name" value="ANK_REPEAT"/>
    <property type="match status" value="4"/>
</dbReference>
<dbReference type="SMART" id="SM00248">
    <property type="entry name" value="ANK"/>
    <property type="match status" value="11"/>
</dbReference>
<accession>A0A4Z1JAM6</accession>
<dbReference type="Pfam" id="PF22939">
    <property type="entry name" value="WHD_GPIID"/>
    <property type="match status" value="1"/>
</dbReference>
<gene>
    <name evidence="5" type="ORF">BELL_0824g00010</name>
</gene>
<feature type="repeat" description="ANK" evidence="2">
    <location>
        <begin position="872"/>
        <end position="897"/>
    </location>
</feature>
<dbReference type="STRING" id="278938.A0A4Z1JAM6"/>
<dbReference type="SUPFAM" id="SSF48403">
    <property type="entry name" value="Ankyrin repeat"/>
    <property type="match status" value="1"/>
</dbReference>
<dbReference type="Pfam" id="PF12796">
    <property type="entry name" value="Ank_2"/>
    <property type="match status" value="2"/>
</dbReference>
<dbReference type="SUPFAM" id="SSF52540">
    <property type="entry name" value="P-loop containing nucleoside triphosphate hydrolases"/>
    <property type="match status" value="1"/>
</dbReference>
<evidence type="ECO:0000259" key="4">
    <source>
        <dbReference type="Pfam" id="PF24883"/>
    </source>
</evidence>
<evidence type="ECO:0000256" key="2">
    <source>
        <dbReference type="PROSITE-ProRule" id="PRU00023"/>
    </source>
</evidence>
<feature type="domain" description="Nephrocystin 3-like N-terminal" evidence="4">
    <location>
        <begin position="189"/>
        <end position="354"/>
    </location>
</feature>
<dbReference type="Gene3D" id="3.40.50.300">
    <property type="entry name" value="P-loop containing nucleotide triphosphate hydrolases"/>
    <property type="match status" value="1"/>
</dbReference>
<dbReference type="InterPro" id="IPR002110">
    <property type="entry name" value="Ankyrin_rpt"/>
</dbReference>
<evidence type="ECO:0000313" key="6">
    <source>
        <dbReference type="Proteomes" id="UP000297229"/>
    </source>
</evidence>
<dbReference type="PROSITE" id="PS50297">
    <property type="entry name" value="ANK_REP_REGION"/>
    <property type="match status" value="4"/>
</dbReference>
<name>A0A4Z1JAM6_9HELO</name>
<dbReference type="Pfam" id="PF24883">
    <property type="entry name" value="NPHP3_N"/>
    <property type="match status" value="1"/>
</dbReference>
<organism evidence="5 6">
    <name type="scientific">Botrytis elliptica</name>
    <dbReference type="NCBI Taxonomy" id="278938"/>
    <lineage>
        <taxon>Eukaryota</taxon>
        <taxon>Fungi</taxon>
        <taxon>Dikarya</taxon>
        <taxon>Ascomycota</taxon>
        <taxon>Pezizomycotina</taxon>
        <taxon>Leotiomycetes</taxon>
        <taxon>Helotiales</taxon>
        <taxon>Sclerotiniaceae</taxon>
        <taxon>Botrytis</taxon>
    </lineage>
</organism>
<dbReference type="Gene3D" id="1.25.40.20">
    <property type="entry name" value="Ankyrin repeat-containing domain"/>
    <property type="match status" value="3"/>
</dbReference>